<evidence type="ECO:0000313" key="2">
    <source>
        <dbReference type="Proteomes" id="UP000250572"/>
    </source>
</evidence>
<keyword evidence="2" id="KW-1185">Reference proteome</keyword>
<dbReference type="AlphaFoldDB" id="A0A315VKV3"/>
<dbReference type="EMBL" id="NHOQ01001491">
    <property type="protein sequence ID" value="PWA24137.1"/>
    <property type="molecule type" value="Genomic_DNA"/>
</dbReference>
<reference evidence="1 2" key="1">
    <citation type="journal article" date="2018" name="G3 (Bethesda)">
        <title>A High-Quality Reference Genome for the Invasive Mosquitofish Gambusia affinis Using a Chicago Library.</title>
        <authorList>
            <person name="Hoffberg S.L."/>
            <person name="Troendle N.J."/>
            <person name="Glenn T.C."/>
            <person name="Mahmud O."/>
            <person name="Louha S."/>
            <person name="Chalopin D."/>
            <person name="Bennetzen J.L."/>
            <person name="Mauricio R."/>
        </authorList>
    </citation>
    <scope>NUCLEOTIDE SEQUENCE [LARGE SCALE GENOMIC DNA]</scope>
    <source>
        <strain evidence="1">NE01/NJP1002.9</strain>
        <tissue evidence="1">Muscle</tissue>
    </source>
</reference>
<evidence type="ECO:0000313" key="1">
    <source>
        <dbReference type="EMBL" id="PWA24137.1"/>
    </source>
</evidence>
<accession>A0A315VKV3</accession>
<organism evidence="1 2">
    <name type="scientific">Gambusia affinis</name>
    <name type="common">Western mosquitofish</name>
    <name type="synonym">Heterandria affinis</name>
    <dbReference type="NCBI Taxonomy" id="33528"/>
    <lineage>
        <taxon>Eukaryota</taxon>
        <taxon>Metazoa</taxon>
        <taxon>Chordata</taxon>
        <taxon>Craniata</taxon>
        <taxon>Vertebrata</taxon>
        <taxon>Euteleostomi</taxon>
        <taxon>Actinopterygii</taxon>
        <taxon>Neopterygii</taxon>
        <taxon>Teleostei</taxon>
        <taxon>Neoteleostei</taxon>
        <taxon>Acanthomorphata</taxon>
        <taxon>Ovalentaria</taxon>
        <taxon>Atherinomorphae</taxon>
        <taxon>Cyprinodontiformes</taxon>
        <taxon>Poeciliidae</taxon>
        <taxon>Poeciliinae</taxon>
        <taxon>Gambusia</taxon>
    </lineage>
</organism>
<protein>
    <submittedName>
        <fullName evidence="1">Uncharacterized protein</fullName>
    </submittedName>
</protein>
<sequence length="89" mass="10474">MEFSHSLPFVLLLWEYFMLHNLFKPKPKQRILHKNIFQQKLPLKDEADCLSVLLQVISSVLVWLKVEVFCTQTTEPVDNRKTCCEVALI</sequence>
<gene>
    <name evidence="1" type="ORF">CCH79_00016810</name>
</gene>
<proteinExistence type="predicted"/>
<comment type="caution">
    <text evidence="1">The sequence shown here is derived from an EMBL/GenBank/DDBJ whole genome shotgun (WGS) entry which is preliminary data.</text>
</comment>
<dbReference type="Proteomes" id="UP000250572">
    <property type="component" value="Unassembled WGS sequence"/>
</dbReference>
<name>A0A315VKV3_GAMAF</name>